<feature type="region of interest" description="Disordered" evidence="1">
    <location>
        <begin position="1"/>
        <end position="35"/>
    </location>
</feature>
<gene>
    <name evidence="2" type="ORF">GCM10011489_27900</name>
</gene>
<reference evidence="2" key="2">
    <citation type="submission" date="2020-09" db="EMBL/GenBank/DDBJ databases">
        <authorList>
            <person name="Sun Q."/>
            <person name="Zhou Y."/>
        </authorList>
    </citation>
    <scope>NUCLEOTIDE SEQUENCE</scope>
    <source>
        <strain evidence="2">CGMCC 1.12827</strain>
    </source>
</reference>
<feature type="compositionally biased region" description="Low complexity" evidence="1">
    <location>
        <begin position="10"/>
        <end position="23"/>
    </location>
</feature>
<accession>A0A916WXY6</accession>
<dbReference type="InterPro" id="IPR050509">
    <property type="entry name" value="CoA-transferase_III"/>
</dbReference>
<dbReference type="InterPro" id="IPR023606">
    <property type="entry name" value="CoA-Trfase_III_dom_1_sf"/>
</dbReference>
<dbReference type="InterPro" id="IPR003673">
    <property type="entry name" value="CoA-Trfase_fam_III"/>
</dbReference>
<dbReference type="Gene3D" id="3.30.1540.10">
    <property type="entry name" value="formyl-coa transferase, domain 3"/>
    <property type="match status" value="1"/>
</dbReference>
<evidence type="ECO:0000313" key="3">
    <source>
        <dbReference type="Proteomes" id="UP000621454"/>
    </source>
</evidence>
<dbReference type="GO" id="GO:0003824">
    <property type="term" value="F:catalytic activity"/>
    <property type="evidence" value="ECO:0007669"/>
    <property type="project" value="InterPro"/>
</dbReference>
<dbReference type="InterPro" id="IPR044855">
    <property type="entry name" value="CoA-Trfase_III_dom3_sf"/>
</dbReference>
<keyword evidence="3" id="KW-1185">Reference proteome</keyword>
<dbReference type="Gene3D" id="3.40.50.10540">
    <property type="entry name" value="Crotonobetainyl-coa:carnitine coa-transferase, domain 1"/>
    <property type="match status" value="1"/>
</dbReference>
<dbReference type="SUPFAM" id="SSF89796">
    <property type="entry name" value="CoA-transferase family III (CaiB/BaiF)"/>
    <property type="match status" value="1"/>
</dbReference>
<reference evidence="2" key="1">
    <citation type="journal article" date="2014" name="Int. J. Syst. Evol. Microbiol.">
        <title>Complete genome sequence of Corynebacterium casei LMG S-19264T (=DSM 44701T), isolated from a smear-ripened cheese.</title>
        <authorList>
            <consortium name="US DOE Joint Genome Institute (JGI-PGF)"/>
            <person name="Walter F."/>
            <person name="Albersmeier A."/>
            <person name="Kalinowski J."/>
            <person name="Ruckert C."/>
        </authorList>
    </citation>
    <scope>NUCLEOTIDE SEQUENCE</scope>
    <source>
        <strain evidence="2">CGMCC 1.12827</strain>
    </source>
</reference>
<evidence type="ECO:0000256" key="1">
    <source>
        <dbReference type="SAM" id="MobiDB-lite"/>
    </source>
</evidence>
<dbReference type="PANTHER" id="PTHR48228">
    <property type="entry name" value="SUCCINYL-COA--D-CITRAMALATE COA-TRANSFERASE"/>
    <property type="match status" value="1"/>
</dbReference>
<sequence>MAGPTEYDDAGAGTARRATGQDALGQDATNSDMTDHRPLRGIRVIELSSFVASPLCGLTLAQLGAEVIRVDPPGGAADISRLPVTAGGTSIYWTGLNKGKKSMVLDLRSDDGRARLRELITESGDGGGIFVTNQAGRSWLSHEGMAELRPDLITVEILGRRDGRPGVDYTVNAALGFPEITGPLDHAGVVNHALPAWDVACGLYAALAVTAAIRDREKTGHGTHVTLPLDDVALSVSSALGYLTEPQVNGVNRDATGNAVYGTYGTDFRTGDGERFMIVTLTPRHFADLVSLTQTGEAVGALATALEADFSLDADRYRHRELLTALFRPWFAARTGDEVAVELAATSVLHERYGSFAETAAGDSVTANPLFAQLDQPGVGTYRAAAAPMAFDGRHLFVEPAVDPADIRATARSRDSTASRTGA</sequence>
<dbReference type="Pfam" id="PF02515">
    <property type="entry name" value="CoA_transf_3"/>
    <property type="match status" value="1"/>
</dbReference>
<name>A0A916WXY6_9ACTN</name>
<comment type="caution">
    <text evidence="2">The sequence shown here is derived from an EMBL/GenBank/DDBJ whole genome shotgun (WGS) entry which is preliminary data.</text>
</comment>
<dbReference type="EMBL" id="BMGC01000021">
    <property type="protein sequence ID" value="GGB38618.1"/>
    <property type="molecule type" value="Genomic_DNA"/>
</dbReference>
<dbReference type="Proteomes" id="UP000621454">
    <property type="component" value="Unassembled WGS sequence"/>
</dbReference>
<dbReference type="AlphaFoldDB" id="A0A916WXY6"/>
<evidence type="ECO:0000313" key="2">
    <source>
        <dbReference type="EMBL" id="GGB38618.1"/>
    </source>
</evidence>
<proteinExistence type="predicted"/>
<dbReference type="PANTHER" id="PTHR48228:SF5">
    <property type="entry name" value="ALPHA-METHYLACYL-COA RACEMASE"/>
    <property type="match status" value="1"/>
</dbReference>
<protein>
    <submittedName>
        <fullName evidence="2">Dehydratase</fullName>
    </submittedName>
</protein>
<organism evidence="2 3">
    <name type="scientific">Gordonia jinhuaensis</name>
    <dbReference type="NCBI Taxonomy" id="1517702"/>
    <lineage>
        <taxon>Bacteria</taxon>
        <taxon>Bacillati</taxon>
        <taxon>Actinomycetota</taxon>
        <taxon>Actinomycetes</taxon>
        <taxon>Mycobacteriales</taxon>
        <taxon>Gordoniaceae</taxon>
        <taxon>Gordonia</taxon>
    </lineage>
</organism>